<sequence>MRKINKYILILAAGVCFTGCTKFDDDINTNPNKPAKVSGTQLIANSEMYLPGIANNAYGSLYPQYLANTTYIDDARYTTVNFNFYSLYYGPLMNLESVINSKTLDGNEGPVENQVAVAKILKAYFFWHLTDRWGDLPYSQALKGSENLNPAYDKQEQIYDNLFLLLDEANATLTNSTGAIKNDIVYGGASLSWKKFANTIHMLMALRLSKVNENKAKTEFNKALNAGIIDNNAANFVYKHLAEETNENYWYTSYTRQGRNWYALSKPLVDLMQGTADPRLATYADKNAKGNYVGLAYGLSDAVKVEEYSLLGSNLRKQTSPVYLVTYAQALFAKAEAAKAGWIPGGDAAAETNYKQAIEASVRQWNNNDVTGLDNFLTQPEVAYTAAEGTRKIATQRWVHLFLNGYESWSEWRRTGFPVLAPAPNNNNKQIPRREGYPTQERLNNTNNYNQAVSSFPYGGSDNLDARVWWDNPNK</sequence>
<comment type="caution">
    <text evidence="1">The sequence shown here is derived from an EMBL/GenBank/DDBJ whole genome shotgun (WGS) entry which is preliminary data.</text>
</comment>
<dbReference type="OrthoDB" id="9766256at2"/>
<evidence type="ECO:0000313" key="1">
    <source>
        <dbReference type="EMBL" id="KEQ29465.1"/>
    </source>
</evidence>
<dbReference type="Pfam" id="PF12771">
    <property type="entry name" value="SusD-like_2"/>
    <property type="match status" value="1"/>
</dbReference>
<reference evidence="1 2" key="1">
    <citation type="journal article" date="1992" name="Int. J. Syst. Bacteriol.">
        <title>Sphingobacterium antarcticus sp. nov. a Psychrotrophic Bacterium from the Soils of Schirmacher Oasis, Antarctica.</title>
        <authorList>
            <person name="Shivaji S."/>
            <person name="Ray M.K."/>
            <person name="Rao N.S."/>
            <person name="Saiserr L."/>
            <person name="Jagannadham M.V."/>
            <person name="Kumar G.S."/>
            <person name="Reddy G."/>
            <person name="Bhargava P.M."/>
        </authorList>
    </citation>
    <scope>NUCLEOTIDE SEQUENCE [LARGE SCALE GENOMIC DNA]</scope>
    <source>
        <strain evidence="1 2">4BY</strain>
    </source>
</reference>
<proteinExistence type="predicted"/>
<protein>
    <recommendedName>
        <fullName evidence="3">Starch-binding protein</fullName>
    </recommendedName>
</protein>
<dbReference type="EMBL" id="JNFF01000072">
    <property type="protein sequence ID" value="KEQ29465.1"/>
    <property type="molecule type" value="Genomic_DNA"/>
</dbReference>
<organism evidence="1 2">
    <name type="scientific">Pedobacter antarcticus 4BY</name>
    <dbReference type="NCBI Taxonomy" id="1358423"/>
    <lineage>
        <taxon>Bacteria</taxon>
        <taxon>Pseudomonadati</taxon>
        <taxon>Bacteroidota</taxon>
        <taxon>Sphingobacteriia</taxon>
        <taxon>Sphingobacteriales</taxon>
        <taxon>Sphingobacteriaceae</taxon>
        <taxon>Pedobacter</taxon>
    </lineage>
</organism>
<accession>A0A081PFJ2</accession>
<dbReference type="Gene3D" id="1.25.40.390">
    <property type="match status" value="1"/>
</dbReference>
<dbReference type="InterPro" id="IPR041662">
    <property type="entry name" value="SusD-like_2"/>
</dbReference>
<evidence type="ECO:0008006" key="3">
    <source>
        <dbReference type="Google" id="ProtNLM"/>
    </source>
</evidence>
<name>A0A081PFJ2_9SPHI</name>
<keyword evidence="2" id="KW-1185">Reference proteome</keyword>
<dbReference type="AlphaFoldDB" id="A0A081PFJ2"/>
<dbReference type="RefSeq" id="WP_037442057.1">
    <property type="nucleotide sequence ID" value="NZ_JNFF01000072.1"/>
</dbReference>
<dbReference type="eggNOG" id="COG4198">
    <property type="taxonomic scope" value="Bacteria"/>
</dbReference>
<gene>
    <name evidence="1" type="ORF">N180_03660</name>
</gene>
<dbReference type="InterPro" id="IPR011990">
    <property type="entry name" value="TPR-like_helical_dom_sf"/>
</dbReference>
<dbReference type="Proteomes" id="UP000028007">
    <property type="component" value="Unassembled WGS sequence"/>
</dbReference>
<evidence type="ECO:0000313" key="2">
    <source>
        <dbReference type="Proteomes" id="UP000028007"/>
    </source>
</evidence>
<dbReference type="SUPFAM" id="SSF48452">
    <property type="entry name" value="TPR-like"/>
    <property type="match status" value="1"/>
</dbReference>